<evidence type="ECO:0000256" key="4">
    <source>
        <dbReference type="ARBA" id="ARBA00004906"/>
    </source>
</evidence>
<evidence type="ECO:0000313" key="16">
    <source>
        <dbReference type="Proteomes" id="UP001152320"/>
    </source>
</evidence>
<evidence type="ECO:0000256" key="10">
    <source>
        <dbReference type="ARBA" id="ARBA00023043"/>
    </source>
</evidence>
<dbReference type="Gene3D" id="3.30.2160.10">
    <property type="entry name" value="Hect, E3 ligase catalytic domain"/>
    <property type="match status" value="1"/>
</dbReference>
<keyword evidence="6" id="KW-0963">Cytoplasm</keyword>
<dbReference type="GO" id="GO:0005634">
    <property type="term" value="C:nucleus"/>
    <property type="evidence" value="ECO:0007669"/>
    <property type="project" value="TreeGrafter"/>
</dbReference>
<accession>A0A9Q1HGY8</accession>
<dbReference type="GO" id="GO:0061025">
    <property type="term" value="P:membrane fusion"/>
    <property type="evidence" value="ECO:0007669"/>
    <property type="project" value="TreeGrafter"/>
</dbReference>
<keyword evidence="9 12" id="KW-0833">Ubl conjugation pathway</keyword>
<gene>
    <name evidence="15" type="ORF">HOLleu_04762</name>
</gene>
<dbReference type="GO" id="GO:0061630">
    <property type="term" value="F:ubiquitin protein ligase activity"/>
    <property type="evidence" value="ECO:0007669"/>
    <property type="project" value="UniProtKB-EC"/>
</dbReference>
<evidence type="ECO:0000313" key="15">
    <source>
        <dbReference type="EMBL" id="KAJ8046169.1"/>
    </source>
</evidence>
<evidence type="ECO:0000256" key="13">
    <source>
        <dbReference type="SAM" id="MobiDB-lite"/>
    </source>
</evidence>
<evidence type="ECO:0000256" key="1">
    <source>
        <dbReference type="ARBA" id="ARBA00000885"/>
    </source>
</evidence>
<dbReference type="PANTHER" id="PTHR11254">
    <property type="entry name" value="HECT DOMAIN UBIQUITIN-PROTEIN LIGASE"/>
    <property type="match status" value="1"/>
</dbReference>
<evidence type="ECO:0000256" key="9">
    <source>
        <dbReference type="ARBA" id="ARBA00022786"/>
    </source>
</evidence>
<organism evidence="15 16">
    <name type="scientific">Holothuria leucospilota</name>
    <name type="common">Black long sea cucumber</name>
    <name type="synonym">Mertensiothuria leucospilota</name>
    <dbReference type="NCBI Taxonomy" id="206669"/>
    <lineage>
        <taxon>Eukaryota</taxon>
        <taxon>Metazoa</taxon>
        <taxon>Echinodermata</taxon>
        <taxon>Eleutherozoa</taxon>
        <taxon>Echinozoa</taxon>
        <taxon>Holothuroidea</taxon>
        <taxon>Aspidochirotacea</taxon>
        <taxon>Aspidochirotida</taxon>
        <taxon>Holothuriidae</taxon>
        <taxon>Holothuria</taxon>
    </lineage>
</organism>
<protein>
    <recommendedName>
        <fullName evidence="5">HECT-type E3 ubiquitin transferase</fullName>
        <ecNumber evidence="5">2.3.2.26</ecNumber>
    </recommendedName>
</protein>
<evidence type="ECO:0000256" key="5">
    <source>
        <dbReference type="ARBA" id="ARBA00012485"/>
    </source>
</evidence>
<dbReference type="EMBL" id="JAIZAY010000002">
    <property type="protein sequence ID" value="KAJ8046169.1"/>
    <property type="molecule type" value="Genomic_DNA"/>
</dbReference>
<feature type="compositionally biased region" description="Polar residues" evidence="13">
    <location>
        <begin position="160"/>
        <end position="183"/>
    </location>
</feature>
<comment type="caution">
    <text evidence="15">The sequence shown here is derived from an EMBL/GenBank/DDBJ whole genome shotgun (WGS) entry which is preliminary data.</text>
</comment>
<keyword evidence="7" id="KW-0808">Transferase</keyword>
<sequence>MFIESPIIILIYSYECHTHTPKMFCWNVGLGERKIALPSAANPEEVLDVLYQNFPKLKDGGGFEYLKAEGASKMFREIPLPPNGGFTAANLKTIAKNSRIYLRPVQRDLDMTVVSVTYKKPDFNISYSSVEDDTDLEDDITLIDPFDMSDDRGSSSSISTEAQPTTSQGASLSAVGNVSSSVTQPQQPQNETDGNSVYDRYISEYDNVVDPDDGNDSNDDILNAVIEESLLEAQVEGDDQNALDAKLQGDLIKMREKTVSNLENAIVIRRKKVIKTALNAIQNPGFSFANVPKVCFSGEEAEDLGGPRREFFRLLMQNLTDIGTFEGRMPKVYLNYSLTLLDKGVYRIAGQFISWSVLHGGQAFPYLHPGVYSMMCNVRSNDFAIADITDEEVYNNLNQIHQSTTQEDLNVVMDKIGQWAAGRGCPEIFSVTLSTKNDFILKLLKQHMFYGCKAAIDQFIDGMNSVGDLWATASQNPNSFQQLFVAGKSKPLTHHTVRKLFTIRWADENVLLKEKEEDTIYCWEQFLKKCEEGECKLKTFSDDGGATGLHHVLRFVSGADSIPPTGFDKQVDIHFFTPVSGLKNYPTASTCGLEIHLPRGVSDEASFCQIMMEAILDSPGMYKV</sequence>
<feature type="domain" description="HECT" evidence="14">
    <location>
        <begin position="293"/>
        <end position="604"/>
    </location>
</feature>
<comment type="pathway">
    <text evidence="4">Protein modification; protein ubiquitination.</text>
</comment>
<reference evidence="15" key="1">
    <citation type="submission" date="2021-10" db="EMBL/GenBank/DDBJ databases">
        <title>Tropical sea cucumber genome reveals ecological adaptation and Cuvierian tubules defense mechanism.</title>
        <authorList>
            <person name="Chen T."/>
        </authorList>
    </citation>
    <scope>NUCLEOTIDE SEQUENCE</scope>
    <source>
        <strain evidence="15">Nanhai2018</strain>
        <tissue evidence="15">Muscle</tissue>
    </source>
</reference>
<evidence type="ECO:0000256" key="7">
    <source>
        <dbReference type="ARBA" id="ARBA00022679"/>
    </source>
</evidence>
<name>A0A9Q1HGY8_HOLLE</name>
<dbReference type="GO" id="GO:0000209">
    <property type="term" value="P:protein polyubiquitination"/>
    <property type="evidence" value="ECO:0007669"/>
    <property type="project" value="TreeGrafter"/>
</dbReference>
<keyword evidence="16" id="KW-1185">Reference proteome</keyword>
<evidence type="ECO:0000256" key="6">
    <source>
        <dbReference type="ARBA" id="ARBA00022490"/>
    </source>
</evidence>
<dbReference type="Gene3D" id="3.90.1750.10">
    <property type="entry name" value="Hect, E3 ligase catalytic domains"/>
    <property type="match status" value="1"/>
</dbReference>
<dbReference type="InterPro" id="IPR000569">
    <property type="entry name" value="HECT_dom"/>
</dbReference>
<keyword evidence="8" id="KW-0677">Repeat</keyword>
<dbReference type="OrthoDB" id="2384350at2759"/>
<dbReference type="Proteomes" id="UP001152320">
    <property type="component" value="Chromosome 2"/>
</dbReference>
<dbReference type="AlphaFoldDB" id="A0A9Q1HGY8"/>
<dbReference type="GO" id="GO:0006511">
    <property type="term" value="P:ubiquitin-dependent protein catabolic process"/>
    <property type="evidence" value="ECO:0007669"/>
    <property type="project" value="TreeGrafter"/>
</dbReference>
<evidence type="ECO:0000256" key="2">
    <source>
        <dbReference type="ARBA" id="ARBA00004308"/>
    </source>
</evidence>
<comment type="catalytic activity">
    <reaction evidence="1">
        <text>S-ubiquitinyl-[E2 ubiquitin-conjugating enzyme]-L-cysteine + [acceptor protein]-L-lysine = [E2 ubiquitin-conjugating enzyme]-L-cysteine + N(6)-ubiquitinyl-[acceptor protein]-L-lysine.</text>
        <dbReference type="EC" id="2.3.2.26"/>
    </reaction>
</comment>
<evidence type="ECO:0000256" key="12">
    <source>
        <dbReference type="PROSITE-ProRule" id="PRU00104"/>
    </source>
</evidence>
<keyword evidence="11" id="KW-0472">Membrane</keyword>
<dbReference type="GO" id="GO:0007030">
    <property type="term" value="P:Golgi organization"/>
    <property type="evidence" value="ECO:0007669"/>
    <property type="project" value="TreeGrafter"/>
</dbReference>
<dbReference type="SMART" id="SM00119">
    <property type="entry name" value="HECTc"/>
    <property type="match status" value="1"/>
</dbReference>
<evidence type="ECO:0000259" key="14">
    <source>
        <dbReference type="PROSITE" id="PS50237"/>
    </source>
</evidence>
<dbReference type="PROSITE" id="PS50237">
    <property type="entry name" value="HECT"/>
    <property type="match status" value="1"/>
</dbReference>
<evidence type="ECO:0000256" key="8">
    <source>
        <dbReference type="ARBA" id="ARBA00022737"/>
    </source>
</evidence>
<dbReference type="Pfam" id="PF00632">
    <property type="entry name" value="HECT"/>
    <property type="match status" value="1"/>
</dbReference>
<dbReference type="SUPFAM" id="SSF56204">
    <property type="entry name" value="Hect, E3 ligase catalytic domain"/>
    <property type="match status" value="1"/>
</dbReference>
<dbReference type="InterPro" id="IPR035983">
    <property type="entry name" value="Hect_E3_ubiquitin_ligase"/>
</dbReference>
<evidence type="ECO:0000256" key="11">
    <source>
        <dbReference type="ARBA" id="ARBA00023136"/>
    </source>
</evidence>
<dbReference type="PANTHER" id="PTHR11254:SF363">
    <property type="entry name" value="E3 UBIQUITIN-PROTEIN LIGASE HACE1"/>
    <property type="match status" value="1"/>
</dbReference>
<dbReference type="Gene3D" id="3.30.2410.10">
    <property type="entry name" value="Hect, E3 ligase catalytic domain"/>
    <property type="match status" value="1"/>
</dbReference>
<dbReference type="InterPro" id="IPR050409">
    <property type="entry name" value="E3_ubiq-protein_ligase"/>
</dbReference>
<feature type="region of interest" description="Disordered" evidence="13">
    <location>
        <begin position="144"/>
        <end position="197"/>
    </location>
</feature>
<comment type="subcellular location">
    <subcellularLocation>
        <location evidence="3">Cytoplasm</location>
    </subcellularLocation>
    <subcellularLocation>
        <location evidence="2">Endomembrane system</location>
    </subcellularLocation>
</comment>
<dbReference type="GO" id="GO:0000139">
    <property type="term" value="C:Golgi membrane"/>
    <property type="evidence" value="ECO:0007669"/>
    <property type="project" value="TreeGrafter"/>
</dbReference>
<proteinExistence type="predicted"/>
<evidence type="ECO:0000256" key="3">
    <source>
        <dbReference type="ARBA" id="ARBA00004496"/>
    </source>
</evidence>
<keyword evidence="10" id="KW-0040">ANK repeat</keyword>
<dbReference type="EC" id="2.3.2.26" evidence="5"/>
<feature type="active site" description="Glycyl thioester intermediate" evidence="12">
    <location>
        <position position="591"/>
    </location>
</feature>